<keyword evidence="2" id="KW-1185">Reference proteome</keyword>
<name>A0ACB8ZPE1_CICIN</name>
<comment type="caution">
    <text evidence="1">The sequence shown here is derived from an EMBL/GenBank/DDBJ whole genome shotgun (WGS) entry which is preliminary data.</text>
</comment>
<proteinExistence type="predicted"/>
<reference evidence="2" key="1">
    <citation type="journal article" date="2022" name="Mol. Ecol. Resour.">
        <title>The genomes of chicory, endive, great burdock and yacon provide insights into Asteraceae palaeo-polyploidization history and plant inulin production.</title>
        <authorList>
            <person name="Fan W."/>
            <person name="Wang S."/>
            <person name="Wang H."/>
            <person name="Wang A."/>
            <person name="Jiang F."/>
            <person name="Liu H."/>
            <person name="Zhao H."/>
            <person name="Xu D."/>
            <person name="Zhang Y."/>
        </authorList>
    </citation>
    <scope>NUCLEOTIDE SEQUENCE [LARGE SCALE GENOMIC DNA]</scope>
    <source>
        <strain evidence="2">cv. Punajuju</strain>
    </source>
</reference>
<gene>
    <name evidence="1" type="ORF">L2E82_43135</name>
</gene>
<sequence>MVRALNFSLLHDFGLIAVKLKIPGAPPAASTMGSGDWLKNIINLSKSRKPKSKKIMAENKLETQIQEKSKFSVNDSACEKPMVEDIAATRIQTAFRAFKFFPLDL</sequence>
<reference evidence="1 2" key="2">
    <citation type="journal article" date="2022" name="Mol. Ecol. Resour.">
        <title>The genomes of chicory, endive, great burdock and yacon provide insights into Asteraceae paleo-polyploidization history and plant inulin production.</title>
        <authorList>
            <person name="Fan W."/>
            <person name="Wang S."/>
            <person name="Wang H."/>
            <person name="Wang A."/>
            <person name="Jiang F."/>
            <person name="Liu H."/>
            <person name="Zhao H."/>
            <person name="Xu D."/>
            <person name="Zhang Y."/>
        </authorList>
    </citation>
    <scope>NUCLEOTIDE SEQUENCE [LARGE SCALE GENOMIC DNA]</scope>
    <source>
        <strain evidence="2">cv. Punajuju</strain>
        <tissue evidence="1">Leaves</tissue>
    </source>
</reference>
<protein>
    <submittedName>
        <fullName evidence="1">Uncharacterized protein</fullName>
    </submittedName>
</protein>
<evidence type="ECO:0000313" key="2">
    <source>
        <dbReference type="Proteomes" id="UP001055811"/>
    </source>
</evidence>
<dbReference type="EMBL" id="CM042016">
    <property type="protein sequence ID" value="KAI3699093.1"/>
    <property type="molecule type" value="Genomic_DNA"/>
</dbReference>
<organism evidence="1 2">
    <name type="scientific">Cichorium intybus</name>
    <name type="common">Chicory</name>
    <dbReference type="NCBI Taxonomy" id="13427"/>
    <lineage>
        <taxon>Eukaryota</taxon>
        <taxon>Viridiplantae</taxon>
        <taxon>Streptophyta</taxon>
        <taxon>Embryophyta</taxon>
        <taxon>Tracheophyta</taxon>
        <taxon>Spermatophyta</taxon>
        <taxon>Magnoliopsida</taxon>
        <taxon>eudicotyledons</taxon>
        <taxon>Gunneridae</taxon>
        <taxon>Pentapetalae</taxon>
        <taxon>asterids</taxon>
        <taxon>campanulids</taxon>
        <taxon>Asterales</taxon>
        <taxon>Asteraceae</taxon>
        <taxon>Cichorioideae</taxon>
        <taxon>Cichorieae</taxon>
        <taxon>Cichoriinae</taxon>
        <taxon>Cichorium</taxon>
    </lineage>
</organism>
<dbReference type="Proteomes" id="UP001055811">
    <property type="component" value="Linkage Group LG08"/>
</dbReference>
<evidence type="ECO:0000313" key="1">
    <source>
        <dbReference type="EMBL" id="KAI3699093.1"/>
    </source>
</evidence>
<accession>A0ACB8ZPE1</accession>